<protein>
    <submittedName>
        <fullName evidence="1">Uncharacterized protein</fullName>
    </submittedName>
</protein>
<evidence type="ECO:0000313" key="1">
    <source>
        <dbReference type="EMBL" id="QII10459.1"/>
    </source>
</evidence>
<proteinExistence type="predicted"/>
<organism evidence="1 2">
    <name type="scientific">Kuenenia stuttgartiensis</name>
    <dbReference type="NCBI Taxonomy" id="174633"/>
    <lineage>
        <taxon>Bacteria</taxon>
        <taxon>Pseudomonadati</taxon>
        <taxon>Planctomycetota</taxon>
        <taxon>Candidatus Brocadiia</taxon>
        <taxon>Candidatus Brocadiales</taxon>
        <taxon>Candidatus Brocadiaceae</taxon>
        <taxon>Candidatus Kuenenia</taxon>
    </lineage>
</organism>
<dbReference type="EMBL" id="CP049055">
    <property type="protein sequence ID" value="QII10459.1"/>
    <property type="molecule type" value="Genomic_DNA"/>
</dbReference>
<dbReference type="RefSeq" id="WP_157820406.1">
    <property type="nucleotide sequence ID" value="NZ_OCTL01000074.1"/>
</dbReference>
<sequence>MIRKTLGFAFTTDMLVTIEACNLKVVTIEICAECELAETKRKVCIGFRYCDLSEPKNLCAFK</sequence>
<evidence type="ECO:0000313" key="2">
    <source>
        <dbReference type="Proteomes" id="UP000501926"/>
    </source>
</evidence>
<accession>A0A6G7GMC0</accession>
<gene>
    <name evidence="1" type="ORF">KsCSTR_10800</name>
</gene>
<dbReference type="Proteomes" id="UP000501926">
    <property type="component" value="Chromosome"/>
</dbReference>
<dbReference type="AlphaFoldDB" id="A0A6G7GMC0"/>
<name>A0A6G7GMC0_KUEST</name>
<reference evidence="1 2" key="1">
    <citation type="submission" date="2020-02" db="EMBL/GenBank/DDBJ databases">
        <title>Newly sequenced genome of strain CSTR1 showed variability in Candidatus Kuenenia stuttgartiensis genomes.</title>
        <authorList>
            <person name="Ding C."/>
            <person name="Adrian L."/>
        </authorList>
    </citation>
    <scope>NUCLEOTIDE SEQUENCE [LARGE SCALE GENOMIC DNA]</scope>
    <source>
        <strain evidence="1 2">CSTR1</strain>
    </source>
</reference>